<keyword evidence="3 7" id="KW-0413">Isomerase</keyword>
<dbReference type="Pfam" id="PF00160">
    <property type="entry name" value="Pro_isomerase"/>
    <property type="match status" value="1"/>
</dbReference>
<keyword evidence="8" id="KW-1185">Reference proteome</keyword>
<evidence type="ECO:0000313" key="8">
    <source>
        <dbReference type="Proteomes" id="UP000031057"/>
    </source>
</evidence>
<dbReference type="AlphaFoldDB" id="A0A0B1ZU20"/>
<organism evidence="7 8">
    <name type="scientific">Novosphingobium malaysiense</name>
    <dbReference type="NCBI Taxonomy" id="1348853"/>
    <lineage>
        <taxon>Bacteria</taxon>
        <taxon>Pseudomonadati</taxon>
        <taxon>Pseudomonadota</taxon>
        <taxon>Alphaproteobacteria</taxon>
        <taxon>Sphingomonadales</taxon>
        <taxon>Sphingomonadaceae</taxon>
        <taxon>Novosphingobium</taxon>
    </lineage>
</organism>
<dbReference type="InterPro" id="IPR002130">
    <property type="entry name" value="Cyclophilin-type_PPIase_dom"/>
</dbReference>
<keyword evidence="5" id="KW-0732">Signal</keyword>
<dbReference type="PANTHER" id="PTHR43246">
    <property type="entry name" value="PEPTIDYL-PROLYL CIS-TRANS ISOMERASE CYP38, CHLOROPLASTIC"/>
    <property type="match status" value="1"/>
</dbReference>
<reference evidence="7 8" key="1">
    <citation type="submission" date="2014-10" db="EMBL/GenBank/DDBJ databases">
        <title>Genome sequence of Novosphingobium malaysiense MUSC 273(T).</title>
        <authorList>
            <person name="Lee L.-H."/>
        </authorList>
    </citation>
    <scope>NUCLEOTIDE SEQUENCE [LARGE SCALE GENOMIC DNA]</scope>
    <source>
        <strain evidence="7 8">MUSC 273</strain>
    </source>
</reference>
<evidence type="ECO:0000256" key="1">
    <source>
        <dbReference type="ARBA" id="ARBA00013194"/>
    </source>
</evidence>
<dbReference type="PROSITE" id="PS50072">
    <property type="entry name" value="CSA_PPIASE_2"/>
    <property type="match status" value="1"/>
</dbReference>
<dbReference type="InterPro" id="IPR029000">
    <property type="entry name" value="Cyclophilin-like_dom_sf"/>
</dbReference>
<feature type="domain" description="PPIase cyclophilin-type" evidence="6">
    <location>
        <begin position="63"/>
        <end position="228"/>
    </location>
</feature>
<dbReference type="SUPFAM" id="SSF50891">
    <property type="entry name" value="Cyclophilin-like"/>
    <property type="match status" value="1"/>
</dbReference>
<evidence type="ECO:0000313" key="7">
    <source>
        <dbReference type="EMBL" id="KHK92643.1"/>
    </source>
</evidence>
<evidence type="ECO:0000259" key="6">
    <source>
        <dbReference type="PROSITE" id="PS50072"/>
    </source>
</evidence>
<dbReference type="InterPro" id="IPR044665">
    <property type="entry name" value="E_coli_cyclophilin_A-like"/>
</dbReference>
<feature type="region of interest" description="Disordered" evidence="4">
    <location>
        <begin position="224"/>
        <end position="250"/>
    </location>
</feature>
<dbReference type="EC" id="5.2.1.8" evidence="1"/>
<evidence type="ECO:0000256" key="4">
    <source>
        <dbReference type="SAM" id="MobiDB-lite"/>
    </source>
</evidence>
<dbReference type="EMBL" id="JTDI01000002">
    <property type="protein sequence ID" value="KHK92643.1"/>
    <property type="molecule type" value="Genomic_DNA"/>
</dbReference>
<dbReference type="OrthoDB" id="9807797at2"/>
<comment type="caution">
    <text evidence="7">The sequence shown here is derived from an EMBL/GenBank/DDBJ whole genome shotgun (WGS) entry which is preliminary data.</text>
</comment>
<gene>
    <name evidence="7" type="ORF">LK12_07745</name>
</gene>
<protein>
    <recommendedName>
        <fullName evidence="1">peptidylprolyl isomerase</fullName>
        <ecNumber evidence="1">5.2.1.8</ecNumber>
    </recommendedName>
</protein>
<name>A0A0B1ZU20_9SPHN</name>
<dbReference type="Gene3D" id="2.40.100.10">
    <property type="entry name" value="Cyclophilin-like"/>
    <property type="match status" value="1"/>
</dbReference>
<feature type="signal peptide" evidence="5">
    <location>
        <begin position="1"/>
        <end position="29"/>
    </location>
</feature>
<feature type="chain" id="PRO_5002066107" description="peptidylprolyl isomerase" evidence="5">
    <location>
        <begin position="30"/>
        <end position="250"/>
    </location>
</feature>
<dbReference type="STRING" id="1348853.LK12_07745"/>
<dbReference type="RefSeq" id="WP_039281336.1">
    <property type="nucleotide sequence ID" value="NZ_JTDI01000002.1"/>
</dbReference>
<feature type="compositionally biased region" description="Low complexity" evidence="4">
    <location>
        <begin position="241"/>
        <end position="250"/>
    </location>
</feature>
<accession>A0A0B1ZU20</accession>
<proteinExistence type="predicted"/>
<sequence length="250" mass="25759">MPRTKRKRAGIAALLASLALVLQPGLAAAQDAPAATAPVDEAAVAAPAPEPVEHVFVALTTGMGVITLDLDKTHAPLTTANFLKYVDSKRMDGAVFYRAMHLGHSDEPAGLLQGGVRDGAKLFDPVAHESTNQTGILHKAGTISMARFAPGTATADFMILLSAMPALDAAEGNSGEDPGAGFAAFGHVVGGMDVVRAIWNQPRSATKGEGVMKGDILEDEVKIVSARRVAGPPEPEPQPPAETGEASTAD</sequence>
<dbReference type="GO" id="GO:0003755">
    <property type="term" value="F:peptidyl-prolyl cis-trans isomerase activity"/>
    <property type="evidence" value="ECO:0007669"/>
    <property type="project" value="UniProtKB-KW"/>
</dbReference>
<keyword evidence="2" id="KW-0697">Rotamase</keyword>
<evidence type="ECO:0000256" key="5">
    <source>
        <dbReference type="SAM" id="SignalP"/>
    </source>
</evidence>
<evidence type="ECO:0000256" key="2">
    <source>
        <dbReference type="ARBA" id="ARBA00023110"/>
    </source>
</evidence>
<dbReference type="Proteomes" id="UP000031057">
    <property type="component" value="Unassembled WGS sequence"/>
</dbReference>
<evidence type="ECO:0000256" key="3">
    <source>
        <dbReference type="ARBA" id="ARBA00023235"/>
    </source>
</evidence>